<reference evidence="1" key="1">
    <citation type="submission" date="2021-03" db="EMBL/GenBank/DDBJ databases">
        <title>Whole genome shotgun sequence of Actinoplanes auranticolor NBRC 12245.</title>
        <authorList>
            <person name="Komaki H."/>
            <person name="Tamura T."/>
        </authorList>
    </citation>
    <scope>NUCLEOTIDE SEQUENCE</scope>
    <source>
        <strain evidence="1">NBRC 12245</strain>
    </source>
</reference>
<sequence length="271" mass="29637">MTAHLAPGGRDDRPEALDLFCCAGGATRGLQHAGFRVTGVDNRPRPNYCGDAFVQADALDHLRQLILTGQVRRYALIGASAPCQERCTLRQGTNLARGWGGDHPQLVPPTRELLLEAGVPFYIEQPSNHGGLIRTDLMLCTDMFDLGPPPWVQRHRDFEIHGFTVTQPAHPAGPVRGHRGYVRGYRGKSGGRPGFFRDGPYVAPYGNGGGKATVPEMQHALGIDWTDVREELTEAIPPAYTQHIGQQLLNGRLHRIAPETVTAQARYVQAA</sequence>
<proteinExistence type="predicted"/>
<keyword evidence="2" id="KW-1185">Reference proteome</keyword>
<evidence type="ECO:0000313" key="1">
    <source>
        <dbReference type="EMBL" id="GIM78631.1"/>
    </source>
</evidence>
<dbReference type="Proteomes" id="UP000681340">
    <property type="component" value="Unassembled WGS sequence"/>
</dbReference>
<protein>
    <recommendedName>
        <fullName evidence="3">DNA (Cytosine-5)-methyltransferase 1</fullName>
    </recommendedName>
</protein>
<dbReference type="InterPro" id="IPR029063">
    <property type="entry name" value="SAM-dependent_MTases_sf"/>
</dbReference>
<evidence type="ECO:0008006" key="3">
    <source>
        <dbReference type="Google" id="ProtNLM"/>
    </source>
</evidence>
<comment type="caution">
    <text evidence="1">The sequence shown here is derived from an EMBL/GenBank/DDBJ whole genome shotgun (WGS) entry which is preliminary data.</text>
</comment>
<accession>A0A919SU63</accession>
<dbReference type="AlphaFoldDB" id="A0A919SU63"/>
<name>A0A919SU63_9ACTN</name>
<dbReference type="EMBL" id="BOQL01000076">
    <property type="protein sequence ID" value="GIM78631.1"/>
    <property type="molecule type" value="Genomic_DNA"/>
</dbReference>
<dbReference type="RefSeq" id="WP_212993985.1">
    <property type="nucleotide sequence ID" value="NZ_BAABEA010000055.1"/>
</dbReference>
<dbReference type="SUPFAM" id="SSF53335">
    <property type="entry name" value="S-adenosyl-L-methionine-dependent methyltransferases"/>
    <property type="match status" value="1"/>
</dbReference>
<gene>
    <name evidence="1" type="ORF">Aau02nite_81810</name>
</gene>
<organism evidence="1 2">
    <name type="scientific">Actinoplanes auranticolor</name>
    <dbReference type="NCBI Taxonomy" id="47988"/>
    <lineage>
        <taxon>Bacteria</taxon>
        <taxon>Bacillati</taxon>
        <taxon>Actinomycetota</taxon>
        <taxon>Actinomycetes</taxon>
        <taxon>Micromonosporales</taxon>
        <taxon>Micromonosporaceae</taxon>
        <taxon>Actinoplanes</taxon>
    </lineage>
</organism>
<evidence type="ECO:0000313" key="2">
    <source>
        <dbReference type="Proteomes" id="UP000681340"/>
    </source>
</evidence>